<evidence type="ECO:0000256" key="2">
    <source>
        <dbReference type="ARBA" id="ARBA00005369"/>
    </source>
</evidence>
<name>A0ABW2CIG9_9ACTN</name>
<evidence type="ECO:0000256" key="7">
    <source>
        <dbReference type="ARBA" id="ARBA00022679"/>
    </source>
</evidence>
<feature type="compositionally biased region" description="Low complexity" evidence="12">
    <location>
        <begin position="306"/>
        <end position="322"/>
    </location>
</feature>
<dbReference type="EC" id="2.1.1.77" evidence="3"/>
<feature type="compositionally biased region" description="Low complexity" evidence="12">
    <location>
        <begin position="285"/>
        <end position="298"/>
    </location>
</feature>
<evidence type="ECO:0000256" key="8">
    <source>
        <dbReference type="ARBA" id="ARBA00022691"/>
    </source>
</evidence>
<keyword evidence="6 13" id="KW-0489">Methyltransferase</keyword>
<dbReference type="EMBL" id="JBHSXS010000008">
    <property type="protein sequence ID" value="MFC6881522.1"/>
    <property type="molecule type" value="Genomic_DNA"/>
</dbReference>
<comment type="caution">
    <text evidence="13">The sequence shown here is derived from an EMBL/GenBank/DDBJ whole genome shotgun (WGS) entry which is preliminary data.</text>
</comment>
<dbReference type="Gene3D" id="3.40.50.150">
    <property type="entry name" value="Vaccinia Virus protein VP39"/>
    <property type="match status" value="1"/>
</dbReference>
<evidence type="ECO:0000256" key="10">
    <source>
        <dbReference type="ARBA" id="ARBA00031323"/>
    </source>
</evidence>
<evidence type="ECO:0000256" key="9">
    <source>
        <dbReference type="ARBA" id="ARBA00030757"/>
    </source>
</evidence>
<evidence type="ECO:0000313" key="13">
    <source>
        <dbReference type="EMBL" id="MFC6881522.1"/>
    </source>
</evidence>
<comment type="subcellular location">
    <subcellularLocation>
        <location evidence="1">Cytoplasm</location>
    </subcellularLocation>
</comment>
<dbReference type="GO" id="GO:0008168">
    <property type="term" value="F:methyltransferase activity"/>
    <property type="evidence" value="ECO:0007669"/>
    <property type="project" value="UniProtKB-KW"/>
</dbReference>
<reference evidence="14" key="1">
    <citation type="journal article" date="2019" name="Int. J. Syst. Evol. Microbiol.">
        <title>The Global Catalogue of Microorganisms (GCM) 10K type strain sequencing project: providing services to taxonomists for standard genome sequencing and annotation.</title>
        <authorList>
            <consortium name="The Broad Institute Genomics Platform"/>
            <consortium name="The Broad Institute Genome Sequencing Center for Infectious Disease"/>
            <person name="Wu L."/>
            <person name="Ma J."/>
        </authorList>
    </citation>
    <scope>NUCLEOTIDE SEQUENCE [LARGE SCALE GENOMIC DNA]</scope>
    <source>
        <strain evidence="14">JCM 3369</strain>
    </source>
</reference>
<accession>A0ABW2CIG9</accession>
<evidence type="ECO:0000256" key="11">
    <source>
        <dbReference type="ARBA" id="ARBA00031350"/>
    </source>
</evidence>
<keyword evidence="14" id="KW-1185">Reference proteome</keyword>
<dbReference type="RefSeq" id="WP_309240038.1">
    <property type="nucleotide sequence ID" value="NZ_JBHSXS010000008.1"/>
</dbReference>
<gene>
    <name evidence="13" type="ORF">ACFQKB_17300</name>
</gene>
<dbReference type="Pfam" id="PF01135">
    <property type="entry name" value="PCMT"/>
    <property type="match status" value="1"/>
</dbReference>
<dbReference type="InterPro" id="IPR029063">
    <property type="entry name" value="SAM-dependent_MTases_sf"/>
</dbReference>
<dbReference type="PANTHER" id="PTHR11579">
    <property type="entry name" value="PROTEIN-L-ISOASPARTATE O-METHYLTRANSFERASE"/>
    <property type="match status" value="1"/>
</dbReference>
<dbReference type="InterPro" id="IPR000682">
    <property type="entry name" value="PCMT"/>
</dbReference>
<evidence type="ECO:0000256" key="6">
    <source>
        <dbReference type="ARBA" id="ARBA00022603"/>
    </source>
</evidence>
<keyword evidence="5" id="KW-0963">Cytoplasm</keyword>
<comment type="similarity">
    <text evidence="2">Belongs to the methyltransferase superfamily. L-isoaspartyl/D-aspartyl protein methyltransferase family.</text>
</comment>
<feature type="region of interest" description="Disordered" evidence="12">
    <location>
        <begin position="285"/>
        <end position="322"/>
    </location>
</feature>
<proteinExistence type="inferred from homology"/>
<organism evidence="13 14">
    <name type="scientific">Actinomadura yumaensis</name>
    <dbReference type="NCBI Taxonomy" id="111807"/>
    <lineage>
        <taxon>Bacteria</taxon>
        <taxon>Bacillati</taxon>
        <taxon>Actinomycetota</taxon>
        <taxon>Actinomycetes</taxon>
        <taxon>Streptosporangiales</taxon>
        <taxon>Thermomonosporaceae</taxon>
        <taxon>Actinomadura</taxon>
    </lineage>
</organism>
<evidence type="ECO:0000256" key="3">
    <source>
        <dbReference type="ARBA" id="ARBA00011890"/>
    </source>
</evidence>
<sequence length="384" mass="39947">MLELGAGTGYNAGLLAHLTGPTGPTGHVTTIDVDDDIVDGARTALAAVGIDNVTVILGDGALGHADNAPYDRIIATVSAHAVPHAWLDQLAPGGRLLTPLRLRGTVARSIAFEPHDGAWRSVSSEMNTFMPLRQGIADDPRRLVPLTRDGTVTLVTSGGQEIDAEALSDVLHQPTTQVWTGPTFRGQESAEWLGLWLACTMPSGLNRMPAKPQAIESGLLSAPYPSSTACFDQTALTSLTRRKASHTASDGAGLYEFGVIGHGPGGDTLAEQVADAVRTWTAITAAARSSSRSSHSTTPRPPDVRAASPSPTPSTGSSSSGAEMDVGLIAHRFPLVARPRPACPPLVEWIAQLRDMAHTAHTDGDRTLAAAVQNKAALIAATAA</sequence>
<evidence type="ECO:0000256" key="4">
    <source>
        <dbReference type="ARBA" id="ARBA00013346"/>
    </source>
</evidence>
<protein>
    <recommendedName>
        <fullName evidence="4">Protein-L-isoaspartate O-methyltransferase</fullName>
        <ecNumber evidence="3">2.1.1.77</ecNumber>
    </recommendedName>
    <alternativeName>
        <fullName evidence="11">L-isoaspartyl protein carboxyl methyltransferase</fullName>
    </alternativeName>
    <alternativeName>
        <fullName evidence="9">Protein L-isoaspartyl methyltransferase</fullName>
    </alternativeName>
    <alternativeName>
        <fullName evidence="10">Protein-beta-aspartate methyltransferase</fullName>
    </alternativeName>
</protein>
<evidence type="ECO:0000256" key="1">
    <source>
        <dbReference type="ARBA" id="ARBA00004496"/>
    </source>
</evidence>
<evidence type="ECO:0000256" key="5">
    <source>
        <dbReference type="ARBA" id="ARBA00022490"/>
    </source>
</evidence>
<dbReference type="GO" id="GO:0032259">
    <property type="term" value="P:methylation"/>
    <property type="evidence" value="ECO:0007669"/>
    <property type="project" value="UniProtKB-KW"/>
</dbReference>
<keyword evidence="8" id="KW-0949">S-adenosyl-L-methionine</keyword>
<keyword evidence="7" id="KW-0808">Transferase</keyword>
<dbReference type="SUPFAM" id="SSF53335">
    <property type="entry name" value="S-adenosyl-L-methionine-dependent methyltransferases"/>
    <property type="match status" value="1"/>
</dbReference>
<dbReference type="Proteomes" id="UP001596380">
    <property type="component" value="Unassembled WGS sequence"/>
</dbReference>
<evidence type="ECO:0000313" key="14">
    <source>
        <dbReference type="Proteomes" id="UP001596380"/>
    </source>
</evidence>
<dbReference type="PANTHER" id="PTHR11579:SF0">
    <property type="entry name" value="PROTEIN-L-ISOASPARTATE(D-ASPARTATE) O-METHYLTRANSFERASE"/>
    <property type="match status" value="1"/>
</dbReference>
<dbReference type="CDD" id="cd02440">
    <property type="entry name" value="AdoMet_MTases"/>
    <property type="match status" value="1"/>
</dbReference>
<evidence type="ECO:0000256" key="12">
    <source>
        <dbReference type="SAM" id="MobiDB-lite"/>
    </source>
</evidence>